<dbReference type="EMBL" id="JBHTKA010000001">
    <property type="protein sequence ID" value="MFD0998875.1"/>
    <property type="molecule type" value="Genomic_DNA"/>
</dbReference>
<name>A0ABW3JY33_9BACT</name>
<gene>
    <name evidence="1" type="ORF">ACFQ21_06130</name>
</gene>
<keyword evidence="2" id="KW-1185">Reference proteome</keyword>
<accession>A0ABW3JY33</accession>
<evidence type="ECO:0000313" key="1">
    <source>
        <dbReference type="EMBL" id="MFD0998875.1"/>
    </source>
</evidence>
<organism evidence="1 2">
    <name type="scientific">Ohtaekwangia kribbensis</name>
    <dbReference type="NCBI Taxonomy" id="688913"/>
    <lineage>
        <taxon>Bacteria</taxon>
        <taxon>Pseudomonadati</taxon>
        <taxon>Bacteroidota</taxon>
        <taxon>Cytophagia</taxon>
        <taxon>Cytophagales</taxon>
        <taxon>Fulvivirgaceae</taxon>
        <taxon>Ohtaekwangia</taxon>
    </lineage>
</organism>
<reference evidence="2" key="1">
    <citation type="journal article" date="2019" name="Int. J. Syst. Evol. Microbiol.">
        <title>The Global Catalogue of Microorganisms (GCM) 10K type strain sequencing project: providing services to taxonomists for standard genome sequencing and annotation.</title>
        <authorList>
            <consortium name="The Broad Institute Genomics Platform"/>
            <consortium name="The Broad Institute Genome Sequencing Center for Infectious Disease"/>
            <person name="Wu L."/>
            <person name="Ma J."/>
        </authorList>
    </citation>
    <scope>NUCLEOTIDE SEQUENCE [LARGE SCALE GENOMIC DNA]</scope>
    <source>
        <strain evidence="2">CCUG 58938</strain>
    </source>
</reference>
<dbReference type="Proteomes" id="UP001597112">
    <property type="component" value="Unassembled WGS sequence"/>
</dbReference>
<dbReference type="RefSeq" id="WP_377576301.1">
    <property type="nucleotide sequence ID" value="NZ_JBHTKA010000001.1"/>
</dbReference>
<proteinExistence type="predicted"/>
<protein>
    <submittedName>
        <fullName evidence="1">Uncharacterized protein</fullName>
    </submittedName>
</protein>
<evidence type="ECO:0000313" key="2">
    <source>
        <dbReference type="Proteomes" id="UP001597112"/>
    </source>
</evidence>
<sequence length="54" mass="6284">MIFLKRVKNLLKKKRSGIHTTALKCDDAVNASLKHEVVKRRQELLDLIRLLDTL</sequence>
<comment type="caution">
    <text evidence="1">The sequence shown here is derived from an EMBL/GenBank/DDBJ whole genome shotgun (WGS) entry which is preliminary data.</text>
</comment>